<dbReference type="InterPro" id="IPR036188">
    <property type="entry name" value="FAD/NAD-bd_sf"/>
</dbReference>
<dbReference type="Proteomes" id="UP001329825">
    <property type="component" value="Chromosome 1"/>
</dbReference>
<evidence type="ECO:0000313" key="2">
    <source>
        <dbReference type="EMBL" id="WRT63934.1"/>
    </source>
</evidence>
<feature type="domain" description="FAD dependent oxidoreductase" evidence="1">
    <location>
        <begin position="41"/>
        <end position="437"/>
    </location>
</feature>
<sequence length="478" mass="52091">MSGFLKAKTKPSTVSHWIATNSGPDTLHNHGRDDKLPESADIVVVGAGIAGALLAYHLTHPEDVSETVPKGSRIVILEGSEVASSASHFAPATFASFPKLVRSRSEGGAGLTKAHAVDILKQEWDNYARNKDVIKKHDLVHKVDLWEGNVMTVYKTQEGLDTAFNAFQQWNEALEESGSQDYSNNVFCKDPKEALRVSRVQGAIGYSTRTAGTVHPHKLTTELLKLSISSTDYDVSLHTTTPALSITPKEDQHIVETSRGTIKAKRVVLCTNAHTPHLFPEEHPLKSFIFPIRIQMGVFTPPPEFSGTKSPQTSYGFPTGYCATSTSGIVVGISVGDYIGANIGKSEDYICNSDDTVLLPECTKYLEGFMTRTFDGWNENAIGEGLMRTWTGVIAATIDRLPLIGPVPDTPGLFISAGYNGHGMSTTHTCGRALAKLILHETWDQQFPEAYIISKERLARKLPEGGHYQLVTGVNKTT</sequence>
<dbReference type="GeneID" id="87952992"/>
<keyword evidence="3" id="KW-1185">Reference proteome</keyword>
<proteinExistence type="predicted"/>
<dbReference type="InterPro" id="IPR006076">
    <property type="entry name" value="FAD-dep_OxRdtase"/>
</dbReference>
<gene>
    <name evidence="2" type="ORF">IL334_000861</name>
</gene>
<evidence type="ECO:0000259" key="1">
    <source>
        <dbReference type="Pfam" id="PF01266"/>
    </source>
</evidence>
<dbReference type="RefSeq" id="XP_062788674.1">
    <property type="nucleotide sequence ID" value="XM_062932623.1"/>
</dbReference>
<protein>
    <recommendedName>
        <fullName evidence="1">FAD dependent oxidoreductase domain-containing protein</fullName>
    </recommendedName>
</protein>
<dbReference type="SUPFAM" id="SSF51905">
    <property type="entry name" value="FAD/NAD(P)-binding domain"/>
    <property type="match status" value="1"/>
</dbReference>
<accession>A0ABZ1CRX6</accession>
<reference evidence="2 3" key="1">
    <citation type="submission" date="2024-01" db="EMBL/GenBank/DDBJ databases">
        <title>Comparative genomics of Cryptococcus and Kwoniella reveals pathogenesis evolution and contrasting modes of karyotype evolution via chromosome fusion or intercentromeric recombination.</title>
        <authorList>
            <person name="Coelho M.A."/>
            <person name="David-Palma M."/>
            <person name="Shea T."/>
            <person name="Bowers K."/>
            <person name="McGinley-Smith S."/>
            <person name="Mohammad A.W."/>
            <person name="Gnirke A."/>
            <person name="Yurkov A.M."/>
            <person name="Nowrousian M."/>
            <person name="Sun S."/>
            <person name="Cuomo C.A."/>
            <person name="Heitman J."/>
        </authorList>
    </citation>
    <scope>NUCLEOTIDE SEQUENCE [LARGE SCALE GENOMIC DNA]</scope>
    <source>
        <strain evidence="2">CBS 11374</strain>
    </source>
</reference>
<evidence type="ECO:0000313" key="3">
    <source>
        <dbReference type="Proteomes" id="UP001329825"/>
    </source>
</evidence>
<dbReference type="Pfam" id="PF01266">
    <property type="entry name" value="DAO"/>
    <property type="match status" value="1"/>
</dbReference>
<dbReference type="PANTHER" id="PTHR13847:SF260">
    <property type="entry name" value="FAD DEPENDENT OXIDOREDUCTASE DOMAIN-CONTAINING PROTEIN"/>
    <property type="match status" value="1"/>
</dbReference>
<name>A0ABZ1CRX6_9TREE</name>
<dbReference type="EMBL" id="CP141881">
    <property type="protein sequence ID" value="WRT63934.1"/>
    <property type="molecule type" value="Genomic_DNA"/>
</dbReference>
<dbReference type="Gene3D" id="3.50.50.60">
    <property type="entry name" value="FAD/NAD(P)-binding domain"/>
    <property type="match status" value="1"/>
</dbReference>
<dbReference type="PANTHER" id="PTHR13847">
    <property type="entry name" value="SARCOSINE DEHYDROGENASE-RELATED"/>
    <property type="match status" value="1"/>
</dbReference>
<dbReference type="Gene3D" id="3.30.9.10">
    <property type="entry name" value="D-Amino Acid Oxidase, subunit A, domain 2"/>
    <property type="match status" value="1"/>
</dbReference>
<organism evidence="2 3">
    <name type="scientific">Kwoniella shivajii</name>
    <dbReference type="NCBI Taxonomy" id="564305"/>
    <lineage>
        <taxon>Eukaryota</taxon>
        <taxon>Fungi</taxon>
        <taxon>Dikarya</taxon>
        <taxon>Basidiomycota</taxon>
        <taxon>Agaricomycotina</taxon>
        <taxon>Tremellomycetes</taxon>
        <taxon>Tremellales</taxon>
        <taxon>Cryptococcaceae</taxon>
        <taxon>Kwoniella</taxon>
    </lineage>
</organism>